<dbReference type="AlphaFoldDB" id="A1WNP4"/>
<evidence type="ECO:0000259" key="5">
    <source>
        <dbReference type="Pfam" id="PF00171"/>
    </source>
</evidence>
<dbReference type="PANTHER" id="PTHR43866:SF3">
    <property type="entry name" value="METHYLMALONATE-SEMIALDEHYDE DEHYDROGENASE [ACYLATING], MITOCHONDRIAL"/>
    <property type="match status" value="1"/>
</dbReference>
<dbReference type="CDD" id="cd07085">
    <property type="entry name" value="ALDH_F6_MMSDH"/>
    <property type="match status" value="1"/>
</dbReference>
<dbReference type="FunFam" id="3.40.605.10:FF:000003">
    <property type="entry name" value="Methylmalonate-semialdehyde dehydrogenase [acylating]"/>
    <property type="match status" value="1"/>
</dbReference>
<dbReference type="InterPro" id="IPR016162">
    <property type="entry name" value="Ald_DH_N"/>
</dbReference>
<evidence type="ECO:0000256" key="3">
    <source>
        <dbReference type="ARBA" id="ARBA00023002"/>
    </source>
</evidence>
<evidence type="ECO:0000256" key="4">
    <source>
        <dbReference type="ARBA" id="ARBA00023027"/>
    </source>
</evidence>
<dbReference type="GO" id="GO:0004491">
    <property type="term" value="F:methylmalonate-semialdehyde dehydrogenase (acylating, NAD) activity"/>
    <property type="evidence" value="ECO:0007669"/>
    <property type="project" value="UniProtKB-EC"/>
</dbReference>
<dbReference type="InterPro" id="IPR016163">
    <property type="entry name" value="Ald_DH_C"/>
</dbReference>
<dbReference type="Pfam" id="PF00171">
    <property type="entry name" value="Aldedh"/>
    <property type="match status" value="1"/>
</dbReference>
<dbReference type="FunFam" id="3.40.309.10:FF:000002">
    <property type="entry name" value="Methylmalonate-semialdehyde dehydrogenase (Acylating)"/>
    <property type="match status" value="1"/>
</dbReference>
<dbReference type="PANTHER" id="PTHR43866">
    <property type="entry name" value="MALONATE-SEMIALDEHYDE DEHYDROGENASE"/>
    <property type="match status" value="1"/>
</dbReference>
<dbReference type="GO" id="GO:0006210">
    <property type="term" value="P:thymine catabolic process"/>
    <property type="evidence" value="ECO:0007669"/>
    <property type="project" value="TreeGrafter"/>
</dbReference>
<dbReference type="Gene3D" id="3.40.309.10">
    <property type="entry name" value="Aldehyde Dehydrogenase, Chain A, domain 2"/>
    <property type="match status" value="1"/>
</dbReference>
<dbReference type="EMBL" id="CP000542">
    <property type="protein sequence ID" value="ABM59251.1"/>
    <property type="molecule type" value="Genomic_DNA"/>
</dbReference>
<dbReference type="Gene3D" id="3.40.605.10">
    <property type="entry name" value="Aldehyde Dehydrogenase, Chain A, domain 1"/>
    <property type="match status" value="1"/>
</dbReference>
<gene>
    <name evidence="6" type="ordered locus">Veis_3532</name>
</gene>
<keyword evidence="3 6" id="KW-0560">Oxidoreductase</keyword>
<dbReference type="NCBIfam" id="TIGR01722">
    <property type="entry name" value="MMSDH"/>
    <property type="match status" value="1"/>
</dbReference>
<dbReference type="GO" id="GO:0006574">
    <property type="term" value="P:L-valine catabolic process"/>
    <property type="evidence" value="ECO:0007669"/>
    <property type="project" value="TreeGrafter"/>
</dbReference>
<comment type="similarity">
    <text evidence="1">Belongs to the aldehyde dehydrogenase family.</text>
</comment>
<dbReference type="InterPro" id="IPR010061">
    <property type="entry name" value="MeMal-semiAld_DH"/>
</dbReference>
<organism evidence="6 7">
    <name type="scientific">Verminephrobacter eiseniae (strain EF01-2)</name>
    <dbReference type="NCBI Taxonomy" id="391735"/>
    <lineage>
        <taxon>Bacteria</taxon>
        <taxon>Pseudomonadati</taxon>
        <taxon>Pseudomonadota</taxon>
        <taxon>Betaproteobacteria</taxon>
        <taxon>Burkholderiales</taxon>
        <taxon>Comamonadaceae</taxon>
        <taxon>Verminephrobacter</taxon>
    </lineage>
</organism>
<dbReference type="EC" id="1.2.1.27" evidence="2"/>
<dbReference type="Proteomes" id="UP000000374">
    <property type="component" value="Chromosome"/>
</dbReference>
<dbReference type="RefSeq" id="WP_011811243.1">
    <property type="nucleotide sequence ID" value="NC_008786.1"/>
</dbReference>
<dbReference type="GeneID" id="76461941"/>
<dbReference type="InterPro" id="IPR015590">
    <property type="entry name" value="Aldehyde_DH_dom"/>
</dbReference>
<dbReference type="InterPro" id="IPR016161">
    <property type="entry name" value="Ald_DH/histidinol_DH"/>
</dbReference>
<accession>A1WNP4</accession>
<evidence type="ECO:0000256" key="1">
    <source>
        <dbReference type="ARBA" id="ARBA00009986"/>
    </source>
</evidence>
<evidence type="ECO:0000256" key="2">
    <source>
        <dbReference type="ARBA" id="ARBA00013048"/>
    </source>
</evidence>
<dbReference type="SUPFAM" id="SSF53720">
    <property type="entry name" value="ALDH-like"/>
    <property type="match status" value="1"/>
</dbReference>
<dbReference type="HOGENOM" id="CLU_005391_1_10_4"/>
<name>A1WNP4_VEREI</name>
<dbReference type="InterPro" id="IPR016160">
    <property type="entry name" value="Ald_DH_CS_CYS"/>
</dbReference>
<dbReference type="STRING" id="391735.Veis_3532"/>
<dbReference type="KEGG" id="vei:Veis_3532"/>
<feature type="domain" description="Aldehyde dehydrogenase" evidence="5">
    <location>
        <begin position="25"/>
        <end position="486"/>
    </location>
</feature>
<evidence type="ECO:0000313" key="6">
    <source>
        <dbReference type="EMBL" id="ABM59251.1"/>
    </source>
</evidence>
<dbReference type="PROSITE" id="PS00070">
    <property type="entry name" value="ALDEHYDE_DEHYDR_CYS"/>
    <property type="match status" value="1"/>
</dbReference>
<proteinExistence type="inferred from homology"/>
<reference evidence="7" key="1">
    <citation type="submission" date="2006-12" db="EMBL/GenBank/DDBJ databases">
        <title>Complete sequence of chromosome 1 of Verminephrobacter eiseniae EF01-2.</title>
        <authorList>
            <person name="Copeland A."/>
            <person name="Lucas S."/>
            <person name="Lapidus A."/>
            <person name="Barry K."/>
            <person name="Detter J.C."/>
            <person name="Glavina del Rio T."/>
            <person name="Dalin E."/>
            <person name="Tice H."/>
            <person name="Pitluck S."/>
            <person name="Chertkov O."/>
            <person name="Brettin T."/>
            <person name="Bruce D."/>
            <person name="Han C."/>
            <person name="Tapia R."/>
            <person name="Gilna P."/>
            <person name="Schmutz J."/>
            <person name="Larimer F."/>
            <person name="Land M."/>
            <person name="Hauser L."/>
            <person name="Kyrpides N."/>
            <person name="Kim E."/>
            <person name="Stahl D."/>
            <person name="Richardson P."/>
        </authorList>
    </citation>
    <scope>NUCLEOTIDE SEQUENCE [LARGE SCALE GENOMIC DNA]</scope>
    <source>
        <strain evidence="7">EF01-2</strain>
    </source>
</reference>
<keyword evidence="4" id="KW-0520">NAD</keyword>
<keyword evidence="7" id="KW-1185">Reference proteome</keyword>
<protein>
    <recommendedName>
        <fullName evidence="2">methylmalonate-semialdehyde dehydrogenase (CoA acylating)</fullName>
        <ecNumber evidence="2">1.2.1.27</ecNumber>
    </recommendedName>
</protein>
<sequence length="507" mass="53551">MNAPTHAAALAPSVKLLIGGQLLESESTEWREVVNPATQQVLARVPFATAREIDAAVAAAKEAFKTWKKTPIGTRARIFLKYQQLIREHMAELAALLTAEQGKTLADAEGDVFRGLEVVEHAAGIGNLQLGELANNVATGVDTYTLLQPLGVCAGITPFNFPAMIPLWMFPMAIATGNTFVLKPSEQDPMVTMRLAELALAAGIPPGVLNVIHGGEMAVNALCDHQDIKAVSFVGSTKVGTHVYQRATLAGKRVQCMMGAKNHAVVLPDASQEQTLDALVGAAFGAAGQRCMALSVVLLVGATQKWIPELVAKARALRLSAGTERGADLGPLISCAARARVEGLIERGIAEGATLELDGRRPLVPGFESGNFVGPTIFSDVKPGMAIYQQEIFGPVLALVPAPDLDAAIAFINDNPNGNGTAIFTQSGAAARKFQEEIDVGQVGINVPIPVPVPLFSFTGSRASKLGDLGPYGRQVIMFYTQTKTVTARWFDASGSARGVNTTISLR</sequence>
<evidence type="ECO:0000313" key="7">
    <source>
        <dbReference type="Proteomes" id="UP000000374"/>
    </source>
</evidence>
<dbReference type="eggNOG" id="COG1012">
    <property type="taxonomic scope" value="Bacteria"/>
</dbReference>
<dbReference type="OrthoDB" id="6187633at2"/>